<dbReference type="GO" id="GO:0004672">
    <property type="term" value="F:protein kinase activity"/>
    <property type="evidence" value="ECO:0007669"/>
    <property type="project" value="InterPro"/>
</dbReference>
<name>A0A7R7ZM43_ASPCH</name>
<evidence type="ECO:0000313" key="4">
    <source>
        <dbReference type="Proteomes" id="UP000637239"/>
    </source>
</evidence>
<dbReference type="Proteomes" id="UP000637239">
    <property type="component" value="Chromosome 2"/>
</dbReference>
<dbReference type="GO" id="GO:0005524">
    <property type="term" value="F:ATP binding"/>
    <property type="evidence" value="ECO:0007669"/>
    <property type="project" value="InterPro"/>
</dbReference>
<dbReference type="EMBL" id="AP024417">
    <property type="protein sequence ID" value="BCR85787.1"/>
    <property type="molecule type" value="Genomic_DNA"/>
</dbReference>
<proteinExistence type="predicted"/>
<dbReference type="Gene3D" id="1.10.510.10">
    <property type="entry name" value="Transferase(Phosphotransferase) domain 1"/>
    <property type="match status" value="1"/>
</dbReference>
<reference evidence="3" key="2">
    <citation type="submission" date="2021-02" db="EMBL/GenBank/DDBJ databases">
        <title>Aspergillus chevalieri M1 genome sequence.</title>
        <authorList>
            <person name="Kadooka C."/>
            <person name="Mori K."/>
            <person name="Futagami T."/>
        </authorList>
    </citation>
    <scope>NUCLEOTIDE SEQUENCE</scope>
    <source>
        <strain evidence="3">M1</strain>
    </source>
</reference>
<evidence type="ECO:0000256" key="1">
    <source>
        <dbReference type="SAM" id="MobiDB-lite"/>
    </source>
</evidence>
<feature type="compositionally biased region" description="Polar residues" evidence="1">
    <location>
        <begin position="26"/>
        <end position="40"/>
    </location>
</feature>
<dbReference type="SUPFAM" id="SSF56112">
    <property type="entry name" value="Protein kinase-like (PK-like)"/>
    <property type="match status" value="1"/>
</dbReference>
<reference evidence="3" key="1">
    <citation type="submission" date="2021-01" db="EMBL/GenBank/DDBJ databases">
        <authorList>
            <consortium name="Aspergillus chevalieri M1 genome sequencing consortium"/>
            <person name="Kazuki M."/>
            <person name="Futagami T."/>
        </authorList>
    </citation>
    <scope>NUCLEOTIDE SEQUENCE</scope>
    <source>
        <strain evidence="3">M1</strain>
    </source>
</reference>
<dbReference type="KEGG" id="ache:ACHE_21245A"/>
<accession>A0A7R7ZM43</accession>
<feature type="domain" description="Protein kinase" evidence="2">
    <location>
        <begin position="113"/>
        <end position="288"/>
    </location>
</feature>
<dbReference type="InterPro" id="IPR011009">
    <property type="entry name" value="Kinase-like_dom_sf"/>
</dbReference>
<dbReference type="InterPro" id="IPR000719">
    <property type="entry name" value="Prot_kinase_dom"/>
</dbReference>
<evidence type="ECO:0000259" key="2">
    <source>
        <dbReference type="PROSITE" id="PS50011"/>
    </source>
</evidence>
<feature type="region of interest" description="Disordered" evidence="1">
    <location>
        <begin position="1"/>
        <end position="49"/>
    </location>
</feature>
<dbReference type="RefSeq" id="XP_043134309.1">
    <property type="nucleotide sequence ID" value="XM_043275307.1"/>
</dbReference>
<protein>
    <recommendedName>
        <fullName evidence="2">Protein kinase domain-containing protein</fullName>
    </recommendedName>
</protein>
<dbReference type="GeneID" id="66980146"/>
<organism evidence="3 4">
    <name type="scientific">Aspergillus chevalieri</name>
    <name type="common">Eurotium chevalieri</name>
    <dbReference type="NCBI Taxonomy" id="182096"/>
    <lineage>
        <taxon>Eukaryota</taxon>
        <taxon>Fungi</taxon>
        <taxon>Dikarya</taxon>
        <taxon>Ascomycota</taxon>
        <taxon>Pezizomycotina</taxon>
        <taxon>Eurotiomycetes</taxon>
        <taxon>Eurotiomycetidae</taxon>
        <taxon>Eurotiales</taxon>
        <taxon>Aspergillaceae</taxon>
        <taxon>Aspergillus</taxon>
        <taxon>Aspergillus subgen. Aspergillus</taxon>
    </lineage>
</organism>
<dbReference type="PROSITE" id="PS50011">
    <property type="entry name" value="PROTEIN_KINASE_DOM"/>
    <property type="match status" value="1"/>
</dbReference>
<evidence type="ECO:0000313" key="3">
    <source>
        <dbReference type="EMBL" id="BCR85787.1"/>
    </source>
</evidence>
<keyword evidence="4" id="KW-1185">Reference proteome</keyword>
<sequence length="288" mass="32575">MRHAESTESSDSDSNHAASGRKRGFSQVTSSPPTQRSARQVGNRHDRSNQYQEHTTRFCTQQCLLGLQQGGELDDYCPNVKLHQKGGDGRQHLINTEVLVKLLKTQLDGNIDYNCTPFGDCGGYGAPFKITCTAYGYTVVGKGTTSRLWKEVSHEAEIYKVLRRAQGSAVPVFLGAISLAKIYFLHGAGEIRHMLLMAWGGESTTKHKQRPVLRREISRSMEEIRSLGVIHRDLRPDNILWNNELKRALIIDFHRSELDRQLVGSQMKSLKRPLCRTEERETKRLCVV</sequence>
<dbReference type="AlphaFoldDB" id="A0A7R7ZM43"/>
<gene>
    <name evidence="3" type="ORF">ACHE_21245A</name>
</gene>
<dbReference type="Pfam" id="PF06293">
    <property type="entry name" value="Kdo"/>
    <property type="match status" value="1"/>
</dbReference>